<keyword evidence="4" id="KW-1185">Reference proteome</keyword>
<feature type="compositionally biased region" description="Basic and acidic residues" evidence="1">
    <location>
        <begin position="45"/>
        <end position="54"/>
    </location>
</feature>
<dbReference type="AlphaFoldDB" id="A0AAV6S3W4"/>
<evidence type="ECO:0000256" key="1">
    <source>
        <dbReference type="SAM" id="MobiDB-lite"/>
    </source>
</evidence>
<sequence>MDDSRYERWSTASASAVDFVKTHQNREAKVCAKQQEEAAASIMDDSCHKLPKEEKEEEEEEEQQGTGEKKSTHGWLFRMKKSGKVAKDLIMRGLGWLGDRLERVFLATHPSWHANKLEPSQRVRRSEEDEGPTRDYKFEIVLGLLMFGMAAAMTLFSVFCAIPF</sequence>
<evidence type="ECO:0000313" key="4">
    <source>
        <dbReference type="Proteomes" id="UP000693946"/>
    </source>
</evidence>
<feature type="region of interest" description="Disordered" evidence="1">
    <location>
        <begin position="35"/>
        <end position="73"/>
    </location>
</feature>
<keyword evidence="2" id="KW-0472">Membrane</keyword>
<accession>A0AAV6S3W4</accession>
<gene>
    <name evidence="3" type="ORF">JOB18_019599</name>
</gene>
<name>A0AAV6S3W4_SOLSE</name>
<evidence type="ECO:0000313" key="3">
    <source>
        <dbReference type="EMBL" id="KAG7512091.1"/>
    </source>
</evidence>
<protein>
    <submittedName>
        <fullName evidence="3">Uncharacterized protein</fullName>
    </submittedName>
</protein>
<dbReference type="Proteomes" id="UP000693946">
    <property type="component" value="Linkage Group LG15"/>
</dbReference>
<reference evidence="3 4" key="1">
    <citation type="journal article" date="2021" name="Sci. Rep.">
        <title>Chromosome anchoring in Senegalese sole (Solea senegalensis) reveals sex-associated markers and genome rearrangements in flatfish.</title>
        <authorList>
            <person name="Guerrero-Cozar I."/>
            <person name="Gomez-Garrido J."/>
            <person name="Berbel C."/>
            <person name="Martinez-Blanch J.F."/>
            <person name="Alioto T."/>
            <person name="Claros M.G."/>
            <person name="Gagnaire P.A."/>
            <person name="Manchado M."/>
        </authorList>
    </citation>
    <scope>NUCLEOTIDE SEQUENCE [LARGE SCALE GENOMIC DNA]</scope>
    <source>
        <strain evidence="3">Sse05_10M</strain>
    </source>
</reference>
<comment type="caution">
    <text evidence="3">The sequence shown here is derived from an EMBL/GenBank/DDBJ whole genome shotgun (WGS) entry which is preliminary data.</text>
</comment>
<keyword evidence="2" id="KW-0812">Transmembrane</keyword>
<organism evidence="3 4">
    <name type="scientific">Solea senegalensis</name>
    <name type="common">Senegalese sole</name>
    <dbReference type="NCBI Taxonomy" id="28829"/>
    <lineage>
        <taxon>Eukaryota</taxon>
        <taxon>Metazoa</taxon>
        <taxon>Chordata</taxon>
        <taxon>Craniata</taxon>
        <taxon>Vertebrata</taxon>
        <taxon>Euteleostomi</taxon>
        <taxon>Actinopterygii</taxon>
        <taxon>Neopterygii</taxon>
        <taxon>Teleostei</taxon>
        <taxon>Neoteleostei</taxon>
        <taxon>Acanthomorphata</taxon>
        <taxon>Carangaria</taxon>
        <taxon>Pleuronectiformes</taxon>
        <taxon>Pleuronectoidei</taxon>
        <taxon>Soleidae</taxon>
        <taxon>Solea</taxon>
    </lineage>
</organism>
<feature type="transmembrane region" description="Helical" evidence="2">
    <location>
        <begin position="140"/>
        <end position="162"/>
    </location>
</feature>
<evidence type="ECO:0000256" key="2">
    <source>
        <dbReference type="SAM" id="Phobius"/>
    </source>
</evidence>
<dbReference type="EMBL" id="JAGKHQ010000007">
    <property type="protein sequence ID" value="KAG7512091.1"/>
    <property type="molecule type" value="Genomic_DNA"/>
</dbReference>
<keyword evidence="2" id="KW-1133">Transmembrane helix</keyword>
<proteinExistence type="predicted"/>